<evidence type="ECO:0000256" key="1">
    <source>
        <dbReference type="SAM" id="MobiDB-lite"/>
    </source>
</evidence>
<evidence type="ECO:0000313" key="2">
    <source>
        <dbReference type="EMBL" id="EGS17915.1"/>
    </source>
</evidence>
<organism evidence="3">
    <name type="scientific">Chaetomium thermophilum (strain DSM 1495 / CBS 144.50 / IMI 039719)</name>
    <name type="common">Thermochaetoides thermophila</name>
    <dbReference type="NCBI Taxonomy" id="759272"/>
    <lineage>
        <taxon>Eukaryota</taxon>
        <taxon>Fungi</taxon>
        <taxon>Dikarya</taxon>
        <taxon>Ascomycota</taxon>
        <taxon>Pezizomycotina</taxon>
        <taxon>Sordariomycetes</taxon>
        <taxon>Sordariomycetidae</taxon>
        <taxon>Sordariales</taxon>
        <taxon>Chaetomiaceae</taxon>
        <taxon>Thermochaetoides</taxon>
    </lineage>
</organism>
<keyword evidence="3" id="KW-1185">Reference proteome</keyword>
<feature type="region of interest" description="Disordered" evidence="1">
    <location>
        <begin position="585"/>
        <end position="640"/>
    </location>
</feature>
<dbReference type="OrthoDB" id="442243at2759"/>
<dbReference type="Proteomes" id="UP000008066">
    <property type="component" value="Unassembled WGS sequence"/>
</dbReference>
<dbReference type="eggNOG" id="ENOG502QQEZ">
    <property type="taxonomic scope" value="Eukaryota"/>
</dbReference>
<evidence type="ECO:0000313" key="3">
    <source>
        <dbReference type="Proteomes" id="UP000008066"/>
    </source>
</evidence>
<dbReference type="EMBL" id="GL988047">
    <property type="protein sequence ID" value="EGS17915.1"/>
    <property type="molecule type" value="Genomic_DNA"/>
</dbReference>
<name>G0SG00_CHATD</name>
<dbReference type="HOGENOM" id="CLU_020826_0_0_1"/>
<dbReference type="GeneID" id="18261313"/>
<proteinExistence type="predicted"/>
<dbReference type="AlphaFoldDB" id="G0SG00"/>
<feature type="region of interest" description="Disordered" evidence="1">
    <location>
        <begin position="214"/>
        <end position="244"/>
    </location>
</feature>
<feature type="compositionally biased region" description="Basic and acidic residues" evidence="1">
    <location>
        <begin position="214"/>
        <end position="225"/>
    </location>
</feature>
<accession>G0SG00</accession>
<dbReference type="KEGG" id="cthr:CTHT_0072750"/>
<gene>
    <name evidence="2" type="ORF">CTHT_0072750</name>
</gene>
<protein>
    <submittedName>
        <fullName evidence="2">Uncharacterized protein</fullName>
    </submittedName>
</protein>
<feature type="compositionally biased region" description="Polar residues" evidence="1">
    <location>
        <begin position="588"/>
        <end position="597"/>
    </location>
</feature>
<dbReference type="PANTHER" id="PTHR47842:SF2">
    <property type="entry name" value="DUF676 DOMAIN-CONTAINING PROTEIN"/>
    <property type="match status" value="1"/>
</dbReference>
<dbReference type="OMA" id="EKPWPPH"/>
<reference evidence="2 3" key="1">
    <citation type="journal article" date="2011" name="Cell">
        <title>Insight into structure and assembly of the nuclear pore complex by utilizing the genome of a eukaryotic thermophile.</title>
        <authorList>
            <person name="Amlacher S."/>
            <person name="Sarges P."/>
            <person name="Flemming D."/>
            <person name="van Noort V."/>
            <person name="Kunze R."/>
            <person name="Devos D.P."/>
            <person name="Arumugam M."/>
            <person name="Bork P."/>
            <person name="Hurt E."/>
        </authorList>
    </citation>
    <scope>NUCLEOTIDE SEQUENCE [LARGE SCALE GENOMIC DNA]</scope>
    <source>
        <strain evidence="3">DSM 1495 / CBS 144.50 / IMI 039719</strain>
    </source>
</reference>
<feature type="region of interest" description="Disordered" evidence="1">
    <location>
        <begin position="494"/>
        <end position="521"/>
    </location>
</feature>
<sequence>MNLATDTIQGSDNTFGEFPQHLQETIVQGLSDVLVTSVVYPKYETRGELAHTAGAFLECGFVASDCLLRILNERRAEDTPEGPIFPFIQGILTFDTPFNGLARSMFVYGAFSNYQKVSSVFDVMTALSAATPAALSKLALRRTMGAAANRVTKRSAASSPSSAASSKAVWKTWQLIALRTGTVGAIAAGGVIAYNHRQRIVDGLRSVRCNLRKTEAKPEEKEKQLETGGESLSKGTQTPRSLPMFPSDWPRLSMSWSKTQENVTDALGQGLAYINRSSVGASLAWLSDHFTFVGTLLRQNELDRRLKRLTALLQSGGVGVCDVYVSLGENGYWSGGYFVPERTFCAVPSKGDGEEEDGVDTSSLFVRQVIHGAEDELAAHLGLFKKDKNKEYEKMTKEAAKRVVDWFNDERPIQDDVRFAELTPAETEETEALAKAVDAEGVEGAAASPHIQKLEENAQKDSEMQDVEDEEFVPDESPIDIAAAASLVPLPITSEGILNSGQTTPPPKESGSDMDESSEPAAAKAEYMRYLLDMAQQTGLNLRLYLPSKLPRVSSVAMPKVQIPSASMPSMPNVSLPSLPAKLPNLNPFLSSTSKQASPDDASPGQLSPEPTDGLAEQGAMPQAAVAIDADDTGEKKAER</sequence>
<dbReference type="PANTHER" id="PTHR47842">
    <property type="entry name" value="EXPRESSED PROTEIN"/>
    <property type="match status" value="1"/>
</dbReference>
<dbReference type="RefSeq" id="XP_006697533.1">
    <property type="nucleotide sequence ID" value="XM_006697470.1"/>
</dbReference>